<accession>A0ACC0KJG2</accession>
<protein>
    <submittedName>
        <fullName evidence="1">Uncharacterized protein</fullName>
    </submittedName>
</protein>
<evidence type="ECO:0000313" key="2">
    <source>
        <dbReference type="Proteomes" id="UP001064048"/>
    </source>
</evidence>
<name>A0ACC0KJG2_CHOFU</name>
<reference evidence="1 2" key="1">
    <citation type="journal article" date="2022" name="Genome Biol. Evol.">
        <title>The Spruce Budworm Genome: Reconstructing the Evolutionary History of Antifreeze Proteins.</title>
        <authorList>
            <person name="Beliveau C."/>
            <person name="Gagne P."/>
            <person name="Picq S."/>
            <person name="Vernygora O."/>
            <person name="Keeling C.I."/>
            <person name="Pinkney K."/>
            <person name="Doucet D."/>
            <person name="Wen F."/>
            <person name="Johnston J.S."/>
            <person name="Maaroufi H."/>
            <person name="Boyle B."/>
            <person name="Laroche J."/>
            <person name="Dewar K."/>
            <person name="Juretic N."/>
            <person name="Blackburn G."/>
            <person name="Nisole A."/>
            <person name="Brunet B."/>
            <person name="Brandao M."/>
            <person name="Lumley L."/>
            <person name="Duan J."/>
            <person name="Quan G."/>
            <person name="Lucarotti C.J."/>
            <person name="Roe A.D."/>
            <person name="Sperling F.A.H."/>
            <person name="Levesque R.C."/>
            <person name="Cusson M."/>
        </authorList>
    </citation>
    <scope>NUCLEOTIDE SEQUENCE [LARGE SCALE GENOMIC DNA]</scope>
    <source>
        <strain evidence="1">Glfc:IPQL:Cfum</strain>
    </source>
</reference>
<dbReference type="Proteomes" id="UP001064048">
    <property type="component" value="Chromosome 17"/>
</dbReference>
<keyword evidence="2" id="KW-1185">Reference proteome</keyword>
<sequence length="101" mass="11066">MATAKIAAKIRPNSGASFMPMSLYRVEAGVEVEVEVSVILIGVGTSSFDTTGACFVTFTPEPQPVPQPAPPARCLHPQHERLPIRPYLIYFRSNTTNHQLN</sequence>
<comment type="caution">
    <text evidence="1">The sequence shown here is derived from an EMBL/GenBank/DDBJ whole genome shotgun (WGS) entry which is preliminary data.</text>
</comment>
<gene>
    <name evidence="1" type="ORF">MSG28_010047</name>
</gene>
<organism evidence="1 2">
    <name type="scientific">Choristoneura fumiferana</name>
    <name type="common">Spruce budworm moth</name>
    <name type="synonym">Archips fumiferana</name>
    <dbReference type="NCBI Taxonomy" id="7141"/>
    <lineage>
        <taxon>Eukaryota</taxon>
        <taxon>Metazoa</taxon>
        <taxon>Ecdysozoa</taxon>
        <taxon>Arthropoda</taxon>
        <taxon>Hexapoda</taxon>
        <taxon>Insecta</taxon>
        <taxon>Pterygota</taxon>
        <taxon>Neoptera</taxon>
        <taxon>Endopterygota</taxon>
        <taxon>Lepidoptera</taxon>
        <taxon>Glossata</taxon>
        <taxon>Ditrysia</taxon>
        <taxon>Tortricoidea</taxon>
        <taxon>Tortricidae</taxon>
        <taxon>Tortricinae</taxon>
        <taxon>Choristoneura</taxon>
    </lineage>
</organism>
<dbReference type="EMBL" id="CM046117">
    <property type="protein sequence ID" value="KAI8436494.1"/>
    <property type="molecule type" value="Genomic_DNA"/>
</dbReference>
<evidence type="ECO:0000313" key="1">
    <source>
        <dbReference type="EMBL" id="KAI8436494.1"/>
    </source>
</evidence>
<proteinExistence type="predicted"/>